<dbReference type="RefSeq" id="WP_379744993.1">
    <property type="nucleotide sequence ID" value="NZ_JBHSVN010000001.1"/>
</dbReference>
<organism evidence="2 3">
    <name type="scientific">Halopenitus salinus</name>
    <dbReference type="NCBI Taxonomy" id="1198295"/>
    <lineage>
        <taxon>Archaea</taxon>
        <taxon>Methanobacteriati</taxon>
        <taxon>Methanobacteriota</taxon>
        <taxon>Stenosarchaea group</taxon>
        <taxon>Halobacteria</taxon>
        <taxon>Halobacteriales</taxon>
        <taxon>Haloferacaceae</taxon>
        <taxon>Halopenitus</taxon>
    </lineage>
</organism>
<dbReference type="CDD" id="cd00371">
    <property type="entry name" value="HMA"/>
    <property type="match status" value="1"/>
</dbReference>
<dbReference type="Gene3D" id="3.30.70.100">
    <property type="match status" value="1"/>
</dbReference>
<protein>
    <submittedName>
        <fullName evidence="2">Heavy-metal-associated domain-containing protein</fullName>
    </submittedName>
</protein>
<comment type="caution">
    <text evidence="2">The sequence shown here is derived from an EMBL/GenBank/DDBJ whole genome shotgun (WGS) entry which is preliminary data.</text>
</comment>
<dbReference type="InterPro" id="IPR036163">
    <property type="entry name" value="HMA_dom_sf"/>
</dbReference>
<gene>
    <name evidence="2" type="ORF">ACFQE9_12315</name>
</gene>
<dbReference type="SUPFAM" id="SSF55008">
    <property type="entry name" value="HMA, heavy metal-associated domain"/>
    <property type="match status" value="1"/>
</dbReference>
<dbReference type="PROSITE" id="PS50846">
    <property type="entry name" value="HMA_2"/>
    <property type="match status" value="1"/>
</dbReference>
<evidence type="ECO:0000313" key="2">
    <source>
        <dbReference type="EMBL" id="MFC6893383.1"/>
    </source>
</evidence>
<reference evidence="2 3" key="1">
    <citation type="journal article" date="2019" name="Int. J. Syst. Evol. Microbiol.">
        <title>The Global Catalogue of Microorganisms (GCM) 10K type strain sequencing project: providing services to taxonomists for standard genome sequencing and annotation.</title>
        <authorList>
            <consortium name="The Broad Institute Genomics Platform"/>
            <consortium name="The Broad Institute Genome Sequencing Center for Infectious Disease"/>
            <person name="Wu L."/>
            <person name="Ma J."/>
        </authorList>
    </citation>
    <scope>NUCLEOTIDE SEQUENCE [LARGE SCALE GENOMIC DNA]</scope>
    <source>
        <strain evidence="2 3">SKJ47</strain>
    </source>
</reference>
<name>A0ABD5V000_9EURY</name>
<dbReference type="InterPro" id="IPR006121">
    <property type="entry name" value="HMA_dom"/>
</dbReference>
<feature type="domain" description="HMA" evidence="1">
    <location>
        <begin position="1"/>
        <end position="65"/>
    </location>
</feature>
<evidence type="ECO:0000259" key="1">
    <source>
        <dbReference type="PROSITE" id="PS50846"/>
    </source>
</evidence>
<evidence type="ECO:0000313" key="3">
    <source>
        <dbReference type="Proteomes" id="UP001596296"/>
    </source>
</evidence>
<dbReference type="EMBL" id="JBHSXL010000009">
    <property type="protein sequence ID" value="MFC6893383.1"/>
    <property type="molecule type" value="Genomic_DNA"/>
</dbReference>
<accession>A0ABD5V000</accession>
<sequence>MVELNVDGMACDGCETAVVEALSEVPGVEEASADHERGIATVSVAGGTDREVLAAAVEEAGYEVVDD</sequence>
<keyword evidence="3" id="KW-1185">Reference proteome</keyword>
<dbReference type="Proteomes" id="UP001596296">
    <property type="component" value="Unassembled WGS sequence"/>
</dbReference>
<dbReference type="AlphaFoldDB" id="A0ABD5V000"/>
<proteinExistence type="predicted"/>
<dbReference type="Pfam" id="PF00403">
    <property type="entry name" value="HMA"/>
    <property type="match status" value="1"/>
</dbReference>